<dbReference type="VEuPathDB" id="FungiDB:SPRG_07748"/>
<reference evidence="2 3" key="1">
    <citation type="journal article" date="2013" name="PLoS Genet.">
        <title>Distinctive expansion of potential virulence genes in the genome of the oomycete fish pathogen Saprolegnia parasitica.</title>
        <authorList>
            <person name="Jiang R.H."/>
            <person name="de Bruijn I."/>
            <person name="Haas B.J."/>
            <person name="Belmonte R."/>
            <person name="Lobach L."/>
            <person name="Christie J."/>
            <person name="van den Ackerveken G."/>
            <person name="Bottin A."/>
            <person name="Bulone V."/>
            <person name="Diaz-Moreno S.M."/>
            <person name="Dumas B."/>
            <person name="Fan L."/>
            <person name="Gaulin E."/>
            <person name="Govers F."/>
            <person name="Grenville-Briggs L.J."/>
            <person name="Horner N.R."/>
            <person name="Levin J.Z."/>
            <person name="Mammella M."/>
            <person name="Meijer H.J."/>
            <person name="Morris P."/>
            <person name="Nusbaum C."/>
            <person name="Oome S."/>
            <person name="Phillips A.J."/>
            <person name="van Rooyen D."/>
            <person name="Rzeszutek E."/>
            <person name="Saraiva M."/>
            <person name="Secombes C.J."/>
            <person name="Seidl M.F."/>
            <person name="Snel B."/>
            <person name="Stassen J.H."/>
            <person name="Sykes S."/>
            <person name="Tripathy S."/>
            <person name="van den Berg H."/>
            <person name="Vega-Arreguin J.C."/>
            <person name="Wawra S."/>
            <person name="Young S.K."/>
            <person name="Zeng Q."/>
            <person name="Dieguez-Uribeondo J."/>
            <person name="Russ C."/>
            <person name="Tyler B.M."/>
            <person name="van West P."/>
        </authorList>
    </citation>
    <scope>NUCLEOTIDE SEQUENCE [LARGE SCALE GENOMIC DNA]</scope>
    <source>
        <strain evidence="2 3">CBS 223.65</strain>
    </source>
</reference>
<name>A0A067CKE8_SAPPC</name>
<sequence length="106" mass="11921">MDETGQEDEKVFGRSNSVTKVASLLAGGASVPKSNKEARALEALAMKDEQLRILSEQNNQLLNTLNNMDDELQSLKMAKLQLEDDNRSLRDSNFELQSRARPRTRT</sequence>
<gene>
    <name evidence="2" type="ORF">SPRG_07748</name>
</gene>
<feature type="compositionally biased region" description="Basic and acidic residues" evidence="1">
    <location>
        <begin position="82"/>
        <end position="93"/>
    </location>
</feature>
<dbReference type="RefSeq" id="XP_012202132.1">
    <property type="nucleotide sequence ID" value="XM_012346742.1"/>
</dbReference>
<dbReference type="EMBL" id="KK583219">
    <property type="protein sequence ID" value="KDO27036.1"/>
    <property type="molecule type" value="Genomic_DNA"/>
</dbReference>
<accession>A0A067CKE8</accession>
<feature type="region of interest" description="Disordered" evidence="1">
    <location>
        <begin position="82"/>
        <end position="106"/>
    </location>
</feature>
<organism evidence="2 3">
    <name type="scientific">Saprolegnia parasitica (strain CBS 223.65)</name>
    <dbReference type="NCBI Taxonomy" id="695850"/>
    <lineage>
        <taxon>Eukaryota</taxon>
        <taxon>Sar</taxon>
        <taxon>Stramenopiles</taxon>
        <taxon>Oomycota</taxon>
        <taxon>Saprolegniomycetes</taxon>
        <taxon>Saprolegniales</taxon>
        <taxon>Saprolegniaceae</taxon>
        <taxon>Saprolegnia</taxon>
    </lineage>
</organism>
<proteinExistence type="predicted"/>
<evidence type="ECO:0000313" key="3">
    <source>
        <dbReference type="Proteomes" id="UP000030745"/>
    </source>
</evidence>
<dbReference type="KEGG" id="spar:SPRG_07748"/>
<dbReference type="AlphaFoldDB" id="A0A067CKE8"/>
<evidence type="ECO:0000313" key="2">
    <source>
        <dbReference type="EMBL" id="KDO27036.1"/>
    </source>
</evidence>
<evidence type="ECO:0000256" key="1">
    <source>
        <dbReference type="SAM" id="MobiDB-lite"/>
    </source>
</evidence>
<dbReference type="OrthoDB" id="120976at2759"/>
<protein>
    <submittedName>
        <fullName evidence="2">Uncharacterized protein</fullName>
    </submittedName>
</protein>
<dbReference type="Proteomes" id="UP000030745">
    <property type="component" value="Unassembled WGS sequence"/>
</dbReference>
<keyword evidence="3" id="KW-1185">Reference proteome</keyword>
<dbReference type="GeneID" id="24130000"/>